<organism evidence="2 4">
    <name type="scientific">Flagellimonas pelagia</name>
    <dbReference type="NCBI Taxonomy" id="2306998"/>
    <lineage>
        <taxon>Bacteria</taxon>
        <taxon>Pseudomonadati</taxon>
        <taxon>Bacteroidota</taxon>
        <taxon>Flavobacteriia</taxon>
        <taxon>Flavobacteriales</taxon>
        <taxon>Flavobacteriaceae</taxon>
        <taxon>Flagellimonas</taxon>
    </lineage>
</organism>
<dbReference type="Proteomes" id="UP000321621">
    <property type="component" value="Unassembled WGS sequence"/>
</dbReference>
<evidence type="ECO:0008006" key="6">
    <source>
        <dbReference type="Google" id="ProtNLM"/>
    </source>
</evidence>
<evidence type="ECO:0000313" key="2">
    <source>
        <dbReference type="EMBL" id="RIV45355.1"/>
    </source>
</evidence>
<dbReference type="OrthoDB" id="1445945at2"/>
<evidence type="ECO:0000256" key="1">
    <source>
        <dbReference type="SAM" id="SignalP"/>
    </source>
</evidence>
<keyword evidence="1" id="KW-0732">Signal</keyword>
<gene>
    <name evidence="2" type="ORF">D2V05_07240</name>
    <name evidence="3" type="ORF">FQ017_07175</name>
</gene>
<evidence type="ECO:0000313" key="3">
    <source>
        <dbReference type="EMBL" id="TXJ96831.1"/>
    </source>
</evidence>
<dbReference type="RefSeq" id="WP_119647057.1">
    <property type="nucleotide sequence ID" value="NZ_QXFI01000018.1"/>
</dbReference>
<accession>A0A3A1NLR0</accession>
<comment type="caution">
    <text evidence="2">The sequence shown here is derived from an EMBL/GenBank/DDBJ whole genome shotgun (WGS) entry which is preliminary data.</text>
</comment>
<evidence type="ECO:0000313" key="4">
    <source>
        <dbReference type="Proteomes" id="UP000266691"/>
    </source>
</evidence>
<evidence type="ECO:0000313" key="5">
    <source>
        <dbReference type="Proteomes" id="UP000321621"/>
    </source>
</evidence>
<keyword evidence="5" id="KW-1185">Reference proteome</keyword>
<dbReference type="Proteomes" id="UP000266691">
    <property type="component" value="Unassembled WGS sequence"/>
</dbReference>
<dbReference type="EMBL" id="QXFI01000018">
    <property type="protein sequence ID" value="RIV45355.1"/>
    <property type="molecule type" value="Genomic_DNA"/>
</dbReference>
<feature type="chain" id="PRO_5017320830" description="Periplasmic heavy metal sensor" evidence="1">
    <location>
        <begin position="21"/>
        <end position="139"/>
    </location>
</feature>
<proteinExistence type="predicted"/>
<feature type="signal peptide" evidence="1">
    <location>
        <begin position="1"/>
        <end position="20"/>
    </location>
</feature>
<dbReference type="AlphaFoldDB" id="A0A3A1NLR0"/>
<reference evidence="3 5" key="2">
    <citation type="submission" date="2019-07" db="EMBL/GenBank/DDBJ databases">
        <title>Draft genome of two Muricauda strains isolated from deep sea.</title>
        <authorList>
            <person name="Sun C."/>
        </authorList>
    </citation>
    <scope>NUCLEOTIDE SEQUENCE [LARGE SCALE GENOMIC DNA]</scope>
    <source>
        <strain evidence="3 5">72</strain>
    </source>
</reference>
<protein>
    <recommendedName>
        <fullName evidence="6">Periplasmic heavy metal sensor</fullName>
    </recommendedName>
</protein>
<sequence length="139" mass="16268">MKPICLISFLLLCFSGTAQMECMLGVGGKDNETIIKVFELSEEQQENLKNWSAELKVRNDLLREKAQYLMKKNEESSPEVLVTVSQEYKIILDSMKQNIRMMDKRLLGTFNEAQYERYTKLCNQMTLRPIYINRSVDEN</sequence>
<reference evidence="2 4" key="1">
    <citation type="submission" date="2018-08" db="EMBL/GenBank/DDBJ databases">
        <title>Proposal of Muricauda 72 sp.nov. and Muricauda NH166 sp.nov., isolated from seawater.</title>
        <authorList>
            <person name="Cheng H."/>
            <person name="Wu Y.-H."/>
            <person name="Guo L.-L."/>
            <person name="Xu X.-W."/>
        </authorList>
    </citation>
    <scope>NUCLEOTIDE SEQUENCE [LARGE SCALE GENOMIC DNA]</scope>
    <source>
        <strain evidence="2 4">72</strain>
    </source>
</reference>
<dbReference type="EMBL" id="VNWK01000018">
    <property type="protein sequence ID" value="TXJ96831.1"/>
    <property type="molecule type" value="Genomic_DNA"/>
</dbReference>
<name>A0A3A1NLR0_9FLAO</name>